<reference evidence="2 3" key="1">
    <citation type="submission" date="2021-03" db="EMBL/GenBank/DDBJ databases">
        <title>Antimicrobial resistance genes in bacteria isolated from Japanese honey, and their potential for conferring macrolide and lincosamide resistance in the American foulbrood pathogen Paenibacillus larvae.</title>
        <authorList>
            <person name="Okamoto M."/>
            <person name="Kumagai M."/>
            <person name="Kanamori H."/>
            <person name="Takamatsu D."/>
        </authorList>
    </citation>
    <scope>NUCLEOTIDE SEQUENCE [LARGE SCALE GENOMIC DNA]</scope>
    <source>
        <strain evidence="2 3">J42TS3</strain>
    </source>
</reference>
<dbReference type="Proteomes" id="UP000679992">
    <property type="component" value="Unassembled WGS sequence"/>
</dbReference>
<evidence type="ECO:0000313" key="2">
    <source>
        <dbReference type="EMBL" id="GIP53308.1"/>
    </source>
</evidence>
<name>A0ABQ4MBE1_9BACL</name>
<keyword evidence="3" id="KW-1185">Reference proteome</keyword>
<gene>
    <name evidence="2" type="primary">yfiT</name>
    <name evidence="2" type="ORF">J42TS3_23430</name>
</gene>
<dbReference type="GO" id="GO:0016787">
    <property type="term" value="F:hydrolase activity"/>
    <property type="evidence" value="ECO:0007669"/>
    <property type="project" value="UniProtKB-KW"/>
</dbReference>
<organism evidence="2 3">
    <name type="scientific">Paenibacillus vini</name>
    <dbReference type="NCBI Taxonomy" id="1476024"/>
    <lineage>
        <taxon>Bacteria</taxon>
        <taxon>Bacillati</taxon>
        <taxon>Bacillota</taxon>
        <taxon>Bacilli</taxon>
        <taxon>Bacillales</taxon>
        <taxon>Paenibacillaceae</taxon>
        <taxon>Paenibacillus</taxon>
    </lineage>
</organism>
<comment type="caution">
    <text evidence="2">The sequence shown here is derived from an EMBL/GenBank/DDBJ whole genome shotgun (WGS) entry which is preliminary data.</text>
</comment>
<dbReference type="InterPro" id="IPR024775">
    <property type="entry name" value="DinB-like"/>
</dbReference>
<dbReference type="RefSeq" id="WP_213654900.1">
    <property type="nucleotide sequence ID" value="NZ_BOSL01000006.1"/>
</dbReference>
<dbReference type="InterPro" id="IPR034660">
    <property type="entry name" value="DinB/YfiT-like"/>
</dbReference>
<dbReference type="NCBIfam" id="NF009807">
    <property type="entry name" value="PRK13291.1"/>
    <property type="match status" value="1"/>
</dbReference>
<sequence length="175" mass="20929">MIDETRYPIGQFEPTPIFFEEDRIKLINQILLIVPRLRALIVRLTPEQLQTPYRDGGWSIQQIIHHMADNDMNAYLRFKRALTEIEPMASSYREDLWGELHDYVETDIETSLILLESLHKRFYILLYKLDSHHFSRTLRTQALGIINLDAALQRFIWHNHHHKSQIESLIVRRAW</sequence>
<feature type="domain" description="DinB-like" evidence="1">
    <location>
        <begin position="36"/>
        <end position="166"/>
    </location>
</feature>
<keyword evidence="2" id="KW-0378">Hydrolase</keyword>
<dbReference type="Gene3D" id="1.20.120.450">
    <property type="entry name" value="dinb family like domain"/>
    <property type="match status" value="1"/>
</dbReference>
<dbReference type="Pfam" id="PF12867">
    <property type="entry name" value="DinB_2"/>
    <property type="match status" value="1"/>
</dbReference>
<dbReference type="SUPFAM" id="SSF109854">
    <property type="entry name" value="DinB/YfiT-like putative metalloenzymes"/>
    <property type="match status" value="1"/>
</dbReference>
<proteinExistence type="predicted"/>
<accession>A0ABQ4MBE1</accession>
<evidence type="ECO:0000259" key="1">
    <source>
        <dbReference type="Pfam" id="PF12867"/>
    </source>
</evidence>
<dbReference type="EMBL" id="BOSL01000006">
    <property type="protein sequence ID" value="GIP53308.1"/>
    <property type="molecule type" value="Genomic_DNA"/>
</dbReference>
<protein>
    <submittedName>
        <fullName evidence="2">Metal-dependent hydrolase YfiT</fullName>
    </submittedName>
</protein>
<evidence type="ECO:0000313" key="3">
    <source>
        <dbReference type="Proteomes" id="UP000679992"/>
    </source>
</evidence>